<evidence type="ECO:0000256" key="7">
    <source>
        <dbReference type="ARBA" id="ARBA00023136"/>
    </source>
</evidence>
<comment type="function">
    <text evidence="1 10">Role in flagellar biosynthesis.</text>
</comment>
<dbReference type="PANTHER" id="PTHR30065:SF8">
    <property type="entry name" value="FLAGELLAR BIOSYNTHETIC PROTEIN FLIR"/>
    <property type="match status" value="1"/>
</dbReference>
<sequence length="257" mass="27804">MTVNLDFLPVIVMGFLLMFARIGTMFMLVPAFGESFIPVRVRLTIALLMTYVLAPINANLYPPDAMSSLPRLLGLLGGELLVGFFIGLSMKLISYALSTAGTIMANQSGLAFAMGGDATNSGQQGALMGNFLNVLGICMVFVTNLHYVMIAAMQDSFTLFPPGNPLPVGDLSAQAIATVSHMFSVALRMGAPFIVVGIVFYFSLGLLNKLMPQMQIFFIAMPVNILIGFGIFLLLLSTLMGFYLTEFRNALQPFLLN</sequence>
<dbReference type="PANTHER" id="PTHR30065">
    <property type="entry name" value="FLAGELLAR BIOSYNTHETIC PROTEIN FLIR"/>
    <property type="match status" value="1"/>
</dbReference>
<evidence type="ECO:0000313" key="12">
    <source>
        <dbReference type="Proteomes" id="UP000199598"/>
    </source>
</evidence>
<proteinExistence type="inferred from homology"/>
<dbReference type="NCBIfam" id="TIGR01400">
    <property type="entry name" value="fliR"/>
    <property type="match status" value="1"/>
</dbReference>
<keyword evidence="11" id="KW-0282">Flagellum</keyword>
<comment type="caution">
    <text evidence="11">The sequence shown here is derived from an EMBL/GenBank/DDBJ whole genome shotgun (WGS) entry which is preliminary data.</text>
</comment>
<dbReference type="RefSeq" id="WP_093521290.1">
    <property type="nucleotide sequence ID" value="NZ_FOSK01000009.1"/>
</dbReference>
<feature type="transmembrane region" description="Helical" evidence="10">
    <location>
        <begin position="72"/>
        <end position="97"/>
    </location>
</feature>
<evidence type="ECO:0000256" key="10">
    <source>
        <dbReference type="RuleBase" id="RU362071"/>
    </source>
</evidence>
<dbReference type="InterPro" id="IPR006303">
    <property type="entry name" value="FliR"/>
</dbReference>
<evidence type="ECO:0000256" key="6">
    <source>
        <dbReference type="ARBA" id="ARBA00022989"/>
    </source>
</evidence>
<feature type="transmembrane region" description="Helical" evidence="10">
    <location>
        <begin position="41"/>
        <end position="60"/>
    </location>
</feature>
<feature type="transmembrane region" description="Helical" evidence="10">
    <location>
        <begin position="173"/>
        <end position="204"/>
    </location>
</feature>
<dbReference type="InterPro" id="IPR002010">
    <property type="entry name" value="T3SS_IM_R"/>
</dbReference>
<evidence type="ECO:0000256" key="1">
    <source>
        <dbReference type="ARBA" id="ARBA00002578"/>
    </source>
</evidence>
<dbReference type="Proteomes" id="UP000199598">
    <property type="component" value="Unassembled WGS sequence"/>
</dbReference>
<evidence type="ECO:0000256" key="5">
    <source>
        <dbReference type="ARBA" id="ARBA00022692"/>
    </source>
</evidence>
<evidence type="ECO:0000256" key="2">
    <source>
        <dbReference type="ARBA" id="ARBA00009772"/>
    </source>
</evidence>
<feature type="transmembrane region" description="Helical" evidence="10">
    <location>
        <begin position="131"/>
        <end position="153"/>
    </location>
</feature>
<keyword evidence="12" id="KW-1185">Reference proteome</keyword>
<evidence type="ECO:0000256" key="4">
    <source>
        <dbReference type="ARBA" id="ARBA00022475"/>
    </source>
</evidence>
<keyword evidence="7 10" id="KW-0472">Membrane</keyword>
<protein>
    <recommendedName>
        <fullName evidence="3 9">Flagellar biosynthetic protein FliR</fullName>
    </recommendedName>
</protein>
<evidence type="ECO:0000313" key="11">
    <source>
        <dbReference type="EMBL" id="SFK78968.1"/>
    </source>
</evidence>
<keyword evidence="8 10" id="KW-0975">Bacterial flagellum</keyword>
<dbReference type="PRINTS" id="PR00953">
    <property type="entry name" value="TYPE3IMRPROT"/>
</dbReference>
<dbReference type="Pfam" id="PF01311">
    <property type="entry name" value="Bac_export_1"/>
    <property type="match status" value="1"/>
</dbReference>
<keyword evidence="4 10" id="KW-1003">Cell membrane</keyword>
<comment type="subcellular location">
    <subcellularLocation>
        <location evidence="10">Cell membrane</location>
        <topology evidence="10">Multi-pass membrane protein</topology>
    </subcellularLocation>
    <subcellularLocation>
        <location evidence="10">Bacterial flagellum basal body</location>
    </subcellularLocation>
</comment>
<keyword evidence="11" id="KW-0966">Cell projection</keyword>
<accession>A0A1I4CCP0</accession>
<feature type="transmembrane region" description="Helical" evidence="10">
    <location>
        <begin position="216"/>
        <end position="244"/>
    </location>
</feature>
<reference evidence="11 12" key="1">
    <citation type="submission" date="2016-10" db="EMBL/GenBank/DDBJ databases">
        <authorList>
            <person name="Varghese N."/>
            <person name="Submissions S."/>
        </authorList>
    </citation>
    <scope>NUCLEOTIDE SEQUENCE [LARGE SCALE GENOMIC DNA]</scope>
    <source>
        <strain evidence="11 12">DSM 16392</strain>
    </source>
</reference>
<keyword evidence="11" id="KW-0969">Cilium</keyword>
<name>A0A1I4CCP0_9HYPH</name>
<evidence type="ECO:0000256" key="3">
    <source>
        <dbReference type="ARBA" id="ARBA00021717"/>
    </source>
</evidence>
<feature type="transmembrane region" description="Helical" evidence="10">
    <location>
        <begin position="6"/>
        <end position="29"/>
    </location>
</feature>
<keyword evidence="6 10" id="KW-1133">Transmembrane helix</keyword>
<comment type="similarity">
    <text evidence="2 10">Belongs to the FliR/MopE/SpaR family.</text>
</comment>
<dbReference type="EMBL" id="FOSK01000009">
    <property type="protein sequence ID" value="SFK78968.1"/>
    <property type="molecule type" value="Genomic_DNA"/>
</dbReference>
<gene>
    <name evidence="11" type="ORF">SAMN04488518_10981</name>
</gene>
<evidence type="ECO:0000256" key="9">
    <source>
        <dbReference type="NCBIfam" id="TIGR01400"/>
    </source>
</evidence>
<organism evidence="11 12">
    <name type="scientific">Pseudovibrio ascidiaceicola</name>
    <dbReference type="NCBI Taxonomy" id="285279"/>
    <lineage>
        <taxon>Bacteria</taxon>
        <taxon>Pseudomonadati</taxon>
        <taxon>Pseudomonadota</taxon>
        <taxon>Alphaproteobacteria</taxon>
        <taxon>Hyphomicrobiales</taxon>
        <taxon>Stappiaceae</taxon>
        <taxon>Pseudovibrio</taxon>
    </lineage>
</organism>
<evidence type="ECO:0000256" key="8">
    <source>
        <dbReference type="ARBA" id="ARBA00023143"/>
    </source>
</evidence>
<keyword evidence="5 10" id="KW-0812">Transmembrane</keyword>